<dbReference type="AlphaFoldDB" id="A0A6A6ERJ3"/>
<dbReference type="OrthoDB" id="4158815at2759"/>
<keyword evidence="3" id="KW-1185">Reference proteome</keyword>
<evidence type="ECO:0000313" key="2">
    <source>
        <dbReference type="EMBL" id="KAF2194194.1"/>
    </source>
</evidence>
<gene>
    <name evidence="2" type="ORF">K469DRAFT_549203</name>
</gene>
<dbReference type="Proteomes" id="UP000800200">
    <property type="component" value="Unassembled WGS sequence"/>
</dbReference>
<organism evidence="2 3">
    <name type="scientific">Zopfia rhizophila CBS 207.26</name>
    <dbReference type="NCBI Taxonomy" id="1314779"/>
    <lineage>
        <taxon>Eukaryota</taxon>
        <taxon>Fungi</taxon>
        <taxon>Dikarya</taxon>
        <taxon>Ascomycota</taxon>
        <taxon>Pezizomycotina</taxon>
        <taxon>Dothideomycetes</taxon>
        <taxon>Dothideomycetes incertae sedis</taxon>
        <taxon>Zopfiaceae</taxon>
        <taxon>Zopfia</taxon>
    </lineage>
</organism>
<dbReference type="InterPro" id="IPR000772">
    <property type="entry name" value="Ricin_B_lectin"/>
</dbReference>
<proteinExistence type="predicted"/>
<dbReference type="InterPro" id="IPR035992">
    <property type="entry name" value="Ricin_B-like_lectins"/>
</dbReference>
<reference evidence="2" key="1">
    <citation type="journal article" date="2020" name="Stud. Mycol.">
        <title>101 Dothideomycetes genomes: a test case for predicting lifestyles and emergence of pathogens.</title>
        <authorList>
            <person name="Haridas S."/>
            <person name="Albert R."/>
            <person name="Binder M."/>
            <person name="Bloem J."/>
            <person name="Labutti K."/>
            <person name="Salamov A."/>
            <person name="Andreopoulos B."/>
            <person name="Baker S."/>
            <person name="Barry K."/>
            <person name="Bills G."/>
            <person name="Bluhm B."/>
            <person name="Cannon C."/>
            <person name="Castanera R."/>
            <person name="Culley D."/>
            <person name="Daum C."/>
            <person name="Ezra D."/>
            <person name="Gonzalez J."/>
            <person name="Henrissat B."/>
            <person name="Kuo A."/>
            <person name="Liang C."/>
            <person name="Lipzen A."/>
            <person name="Lutzoni F."/>
            <person name="Magnuson J."/>
            <person name="Mondo S."/>
            <person name="Nolan M."/>
            <person name="Ohm R."/>
            <person name="Pangilinan J."/>
            <person name="Park H.-J."/>
            <person name="Ramirez L."/>
            <person name="Alfaro M."/>
            <person name="Sun H."/>
            <person name="Tritt A."/>
            <person name="Yoshinaga Y."/>
            <person name="Zwiers L.-H."/>
            <person name="Turgeon B."/>
            <person name="Goodwin S."/>
            <person name="Spatafora J."/>
            <person name="Crous P."/>
            <person name="Grigoriev I."/>
        </authorList>
    </citation>
    <scope>NUCLEOTIDE SEQUENCE</scope>
    <source>
        <strain evidence="2">CBS 207.26</strain>
    </source>
</reference>
<feature type="non-terminal residue" evidence="2">
    <location>
        <position position="164"/>
    </location>
</feature>
<dbReference type="Gene3D" id="2.80.10.50">
    <property type="match status" value="1"/>
</dbReference>
<protein>
    <recommendedName>
        <fullName evidence="1">Ricin B lectin domain-containing protein</fullName>
    </recommendedName>
</protein>
<name>A0A6A6ERJ3_9PEZI</name>
<sequence>MDFNPNSWYRLTSAAAMKSQISMVGTFPYLNGRKGLVTFGNSDNSMPTQQWQFFPVDKSTYMLRTKASGPTGYLATENNNGSHGQIIPWIFNNTETDSSMLWRILPWNDGTFYFTNKANGRACHLDFTSVGRVGMSINITQPQPGQAFSFVKLGDINDSAFSAV</sequence>
<feature type="domain" description="Ricin B lectin" evidence="1">
    <location>
        <begin position="48"/>
        <end position="127"/>
    </location>
</feature>
<dbReference type="SUPFAM" id="SSF50370">
    <property type="entry name" value="Ricin B-like lectins"/>
    <property type="match status" value="1"/>
</dbReference>
<dbReference type="CDD" id="cd00161">
    <property type="entry name" value="beta-trefoil_Ricin-like"/>
    <property type="match status" value="1"/>
</dbReference>
<dbReference type="Pfam" id="PF14200">
    <property type="entry name" value="RicinB_lectin_2"/>
    <property type="match status" value="1"/>
</dbReference>
<accession>A0A6A6ERJ3</accession>
<evidence type="ECO:0000259" key="1">
    <source>
        <dbReference type="Pfam" id="PF14200"/>
    </source>
</evidence>
<evidence type="ECO:0000313" key="3">
    <source>
        <dbReference type="Proteomes" id="UP000800200"/>
    </source>
</evidence>
<dbReference type="EMBL" id="ML994612">
    <property type="protein sequence ID" value="KAF2194194.1"/>
    <property type="molecule type" value="Genomic_DNA"/>
</dbReference>